<name>A0AAW9QYK5_9CHRO</name>
<reference evidence="9 10" key="1">
    <citation type="submission" date="2024-01" db="EMBL/GenBank/DDBJ databases">
        <title>Genomic insights into the taxonomy and metabolism of the cyanobacterium Pannus brasiliensis CCIBt3594.</title>
        <authorList>
            <person name="Machado M."/>
            <person name="Botero N.B."/>
            <person name="Andreote A.P.D."/>
            <person name="Feitosa A.M.T."/>
            <person name="Popin R."/>
            <person name="Sivonen K."/>
            <person name="Fiore M.F."/>
        </authorList>
    </citation>
    <scope>NUCLEOTIDE SEQUENCE [LARGE SCALE GENOMIC DNA]</scope>
    <source>
        <strain evidence="9 10">CCIBt3594</strain>
    </source>
</reference>
<dbReference type="GO" id="GO:0046872">
    <property type="term" value="F:metal ion binding"/>
    <property type="evidence" value="ECO:0007669"/>
    <property type="project" value="UniProtKB-KW"/>
</dbReference>
<sequence length="159" mass="18385">MPSKGIVRSRDRRHSTSDRKGLDTDHVTEFLAGDRKVMARLATLDPNEIATTIITVQEIFNGWIPRINDCKQDAQLPYLYGELLTSMNFFKAIEILPFDDRALLHQQRLLALNSRLSRNRLQKDLRIASIALSVDAILVTRNRRDFSQIPDLRIENWLD</sequence>
<keyword evidence="2" id="KW-1277">Toxin-antitoxin system</keyword>
<comment type="cofactor">
    <cofactor evidence="1">
        <name>Mg(2+)</name>
        <dbReference type="ChEBI" id="CHEBI:18420"/>
    </cofactor>
</comment>
<dbReference type="GO" id="GO:0016787">
    <property type="term" value="F:hydrolase activity"/>
    <property type="evidence" value="ECO:0007669"/>
    <property type="project" value="UniProtKB-KW"/>
</dbReference>
<dbReference type="PANTHER" id="PTHR33653:SF1">
    <property type="entry name" value="RIBONUCLEASE VAPC2"/>
    <property type="match status" value="1"/>
</dbReference>
<keyword evidence="4" id="KW-0479">Metal-binding</keyword>
<accession>A0AAW9QYK5</accession>
<evidence type="ECO:0000256" key="6">
    <source>
        <dbReference type="ARBA" id="ARBA00022842"/>
    </source>
</evidence>
<keyword evidence="6" id="KW-0460">Magnesium</keyword>
<gene>
    <name evidence="9" type="ORF">V0288_17455</name>
</gene>
<evidence type="ECO:0000256" key="2">
    <source>
        <dbReference type="ARBA" id="ARBA00022649"/>
    </source>
</evidence>
<proteinExistence type="inferred from homology"/>
<organism evidence="9 10">
    <name type="scientific">Pannus brasiliensis CCIBt3594</name>
    <dbReference type="NCBI Taxonomy" id="1427578"/>
    <lineage>
        <taxon>Bacteria</taxon>
        <taxon>Bacillati</taxon>
        <taxon>Cyanobacteriota</taxon>
        <taxon>Cyanophyceae</taxon>
        <taxon>Oscillatoriophycideae</taxon>
        <taxon>Chroococcales</taxon>
        <taxon>Microcystaceae</taxon>
        <taxon>Pannus</taxon>
    </lineage>
</organism>
<evidence type="ECO:0000256" key="7">
    <source>
        <dbReference type="ARBA" id="ARBA00038093"/>
    </source>
</evidence>
<keyword evidence="5" id="KW-0378">Hydrolase</keyword>
<dbReference type="PANTHER" id="PTHR33653">
    <property type="entry name" value="RIBONUCLEASE VAPC2"/>
    <property type="match status" value="1"/>
</dbReference>
<protein>
    <submittedName>
        <fullName evidence="9">Type II toxin-antitoxin system VapC family toxin</fullName>
    </submittedName>
</protein>
<feature type="region of interest" description="Disordered" evidence="8">
    <location>
        <begin position="1"/>
        <end position="21"/>
    </location>
</feature>
<dbReference type="Proteomes" id="UP001328733">
    <property type="component" value="Unassembled WGS sequence"/>
</dbReference>
<dbReference type="InterPro" id="IPR029060">
    <property type="entry name" value="PIN-like_dom_sf"/>
</dbReference>
<dbReference type="EMBL" id="JBAFSM010000037">
    <property type="protein sequence ID" value="MEG3438918.1"/>
    <property type="molecule type" value="Genomic_DNA"/>
</dbReference>
<evidence type="ECO:0000256" key="3">
    <source>
        <dbReference type="ARBA" id="ARBA00022722"/>
    </source>
</evidence>
<evidence type="ECO:0000313" key="9">
    <source>
        <dbReference type="EMBL" id="MEG3438918.1"/>
    </source>
</evidence>
<keyword evidence="3" id="KW-0540">Nuclease</keyword>
<dbReference type="Gene3D" id="3.40.50.1010">
    <property type="entry name" value="5'-nuclease"/>
    <property type="match status" value="1"/>
</dbReference>
<comment type="similarity">
    <text evidence="7">Belongs to the PINc/VapC protein family.</text>
</comment>
<evidence type="ECO:0000313" key="10">
    <source>
        <dbReference type="Proteomes" id="UP001328733"/>
    </source>
</evidence>
<evidence type="ECO:0000256" key="5">
    <source>
        <dbReference type="ARBA" id="ARBA00022801"/>
    </source>
</evidence>
<dbReference type="CDD" id="cd09881">
    <property type="entry name" value="PIN_VapC4-5_FitB-like"/>
    <property type="match status" value="1"/>
</dbReference>
<dbReference type="GO" id="GO:0004518">
    <property type="term" value="F:nuclease activity"/>
    <property type="evidence" value="ECO:0007669"/>
    <property type="project" value="UniProtKB-KW"/>
</dbReference>
<dbReference type="AlphaFoldDB" id="A0AAW9QYK5"/>
<keyword evidence="10" id="KW-1185">Reference proteome</keyword>
<comment type="caution">
    <text evidence="9">The sequence shown here is derived from an EMBL/GenBank/DDBJ whole genome shotgun (WGS) entry which is preliminary data.</text>
</comment>
<evidence type="ECO:0000256" key="1">
    <source>
        <dbReference type="ARBA" id="ARBA00001946"/>
    </source>
</evidence>
<dbReference type="SUPFAM" id="SSF88723">
    <property type="entry name" value="PIN domain-like"/>
    <property type="match status" value="1"/>
</dbReference>
<evidence type="ECO:0000256" key="4">
    <source>
        <dbReference type="ARBA" id="ARBA00022723"/>
    </source>
</evidence>
<evidence type="ECO:0000256" key="8">
    <source>
        <dbReference type="SAM" id="MobiDB-lite"/>
    </source>
</evidence>
<dbReference type="RefSeq" id="WP_332866403.1">
    <property type="nucleotide sequence ID" value="NZ_JBAFSM010000037.1"/>
</dbReference>
<dbReference type="InterPro" id="IPR050556">
    <property type="entry name" value="Type_II_TA_system_RNase"/>
</dbReference>